<evidence type="ECO:0000313" key="3">
    <source>
        <dbReference type="EMBL" id="PUU80400.1"/>
    </source>
</evidence>
<feature type="compositionally biased region" description="Basic and acidic residues" evidence="1">
    <location>
        <begin position="178"/>
        <end position="192"/>
    </location>
</feature>
<proteinExistence type="predicted"/>
<gene>
    <name evidence="3" type="ORF">B9Z19DRAFT_1123656</name>
</gene>
<sequence length="229" mass="25055">MSHNLWVIAAGVISIISGASITGGYSTVVGDQNFGGPSLNRTENMGTDRMEGRFIPISAITRPEFSHETLLSHSRTELMQEWAGSAYRTPEPPVSSRTNTRYSRVVTATPPVEVSEEHIDSGYSSSQQPVTKKQRTGQQGQQTRHTPVETSADDTHIVDDSLFTGGKSIPSWMQRAVATEEAKRDAGTRKEPTMTPTKRDRKTQHSREAVPQRVMKASTTAAEELTLAG</sequence>
<name>A0A2T6ZY70_TUBBO</name>
<feature type="chain" id="PRO_5015781181" evidence="2">
    <location>
        <begin position="19"/>
        <end position="229"/>
    </location>
</feature>
<evidence type="ECO:0000256" key="2">
    <source>
        <dbReference type="SAM" id="SignalP"/>
    </source>
</evidence>
<evidence type="ECO:0000313" key="4">
    <source>
        <dbReference type="Proteomes" id="UP000244722"/>
    </source>
</evidence>
<dbReference type="AlphaFoldDB" id="A0A2T6ZY70"/>
<keyword evidence="4" id="KW-1185">Reference proteome</keyword>
<reference evidence="3 4" key="1">
    <citation type="submission" date="2017-04" db="EMBL/GenBank/DDBJ databases">
        <title>Draft genome sequence of Tuber borchii Vittad., a whitish edible truffle.</title>
        <authorList>
            <consortium name="DOE Joint Genome Institute"/>
            <person name="Murat C."/>
            <person name="Kuo A."/>
            <person name="Barry K.W."/>
            <person name="Clum A."/>
            <person name="Dockter R.B."/>
            <person name="Fauchery L."/>
            <person name="Iotti M."/>
            <person name="Kohler A."/>
            <person name="Labutti K."/>
            <person name="Lindquist E.A."/>
            <person name="Lipzen A."/>
            <person name="Ohm R.A."/>
            <person name="Wang M."/>
            <person name="Grigoriev I.V."/>
            <person name="Zambonelli A."/>
            <person name="Martin F.M."/>
        </authorList>
    </citation>
    <scope>NUCLEOTIDE SEQUENCE [LARGE SCALE GENOMIC DNA]</scope>
    <source>
        <strain evidence="3 4">Tbo3840</strain>
    </source>
</reference>
<keyword evidence="2" id="KW-0732">Signal</keyword>
<accession>A0A2T6ZY70</accession>
<feature type="signal peptide" evidence="2">
    <location>
        <begin position="1"/>
        <end position="18"/>
    </location>
</feature>
<dbReference type="EMBL" id="NESQ01000066">
    <property type="protein sequence ID" value="PUU80400.1"/>
    <property type="molecule type" value="Genomic_DNA"/>
</dbReference>
<comment type="caution">
    <text evidence="3">The sequence shown here is derived from an EMBL/GenBank/DDBJ whole genome shotgun (WGS) entry which is preliminary data.</text>
</comment>
<feature type="region of interest" description="Disordered" evidence="1">
    <location>
        <begin position="109"/>
        <end position="217"/>
    </location>
</feature>
<organism evidence="3 4">
    <name type="scientific">Tuber borchii</name>
    <name type="common">White truffle</name>
    <dbReference type="NCBI Taxonomy" id="42251"/>
    <lineage>
        <taxon>Eukaryota</taxon>
        <taxon>Fungi</taxon>
        <taxon>Dikarya</taxon>
        <taxon>Ascomycota</taxon>
        <taxon>Pezizomycotina</taxon>
        <taxon>Pezizomycetes</taxon>
        <taxon>Pezizales</taxon>
        <taxon>Tuberaceae</taxon>
        <taxon>Tuber</taxon>
    </lineage>
</organism>
<evidence type="ECO:0000256" key="1">
    <source>
        <dbReference type="SAM" id="MobiDB-lite"/>
    </source>
</evidence>
<dbReference type="Proteomes" id="UP000244722">
    <property type="component" value="Unassembled WGS sequence"/>
</dbReference>
<protein>
    <submittedName>
        <fullName evidence="3">Uncharacterized protein</fullName>
    </submittedName>
</protein>